<evidence type="ECO:0000256" key="1">
    <source>
        <dbReference type="SAM" id="Phobius"/>
    </source>
</evidence>
<dbReference type="AlphaFoldDB" id="A0A847R4Q2"/>
<feature type="transmembrane region" description="Helical" evidence="1">
    <location>
        <begin position="127"/>
        <end position="145"/>
    </location>
</feature>
<protein>
    <recommendedName>
        <fullName evidence="4">Oligosaccharide repeat unit polymerase</fullName>
    </recommendedName>
</protein>
<feature type="transmembrane region" description="Helical" evidence="1">
    <location>
        <begin position="73"/>
        <end position="91"/>
    </location>
</feature>
<dbReference type="EMBL" id="JABAEK010000024">
    <property type="protein sequence ID" value="NLQ18982.1"/>
    <property type="molecule type" value="Genomic_DNA"/>
</dbReference>
<feature type="transmembrane region" description="Helical" evidence="1">
    <location>
        <begin position="12"/>
        <end position="34"/>
    </location>
</feature>
<sequence length="338" mass="39812">MVLINALGLSFIFIYTFIFLYSFCVDITTGALANKLTNSFTVRALTIFIMSVVPSAFFVCYYLKGDDDKLKKLILSVFLLQTFFWFFTFYYPGGKELIYSIMGMSNSVNIIYEWNYYTRGFGYTPEINFTAPFVMVLTVLTLFRVKVFNFFIVFTQLFNSNNVVVALILGFLTRFKSRYFFRFLFLSFWFFIILVFIYLYYVDYLPQRLQEELSSGGMRTINIIFEDHFIFTNADFLEFILGNGNYMFLPGLNSTVDPGWIILINYGGVFYTTLFLFFIVILCFRAFGNKAFFFVWVFAGFWLNFKGLIFSPNAYLFILFMFAMNRAYKKHIVNDINI</sequence>
<reference evidence="2 3" key="1">
    <citation type="submission" date="2020-04" db="EMBL/GenBank/DDBJ databases">
        <title>Marinomonas sp. M1K-6 isolated from the deep seawater of the Mariana Trench.</title>
        <authorList>
            <person name="Li Y."/>
        </authorList>
    </citation>
    <scope>NUCLEOTIDE SEQUENCE [LARGE SCALE GENOMIC DNA]</scope>
    <source>
        <strain evidence="2 3">M1K-6</strain>
    </source>
</reference>
<keyword evidence="1" id="KW-1133">Transmembrane helix</keyword>
<evidence type="ECO:0008006" key="4">
    <source>
        <dbReference type="Google" id="ProtNLM"/>
    </source>
</evidence>
<keyword evidence="3" id="KW-1185">Reference proteome</keyword>
<proteinExistence type="predicted"/>
<feature type="transmembrane region" description="Helical" evidence="1">
    <location>
        <begin position="260"/>
        <end position="284"/>
    </location>
</feature>
<organism evidence="2 3">
    <name type="scientific">Marinomonas profundi</name>
    <dbReference type="NCBI Taxonomy" id="2726122"/>
    <lineage>
        <taxon>Bacteria</taxon>
        <taxon>Pseudomonadati</taxon>
        <taxon>Pseudomonadota</taxon>
        <taxon>Gammaproteobacteria</taxon>
        <taxon>Oceanospirillales</taxon>
        <taxon>Oceanospirillaceae</taxon>
        <taxon>Marinomonas</taxon>
    </lineage>
</organism>
<comment type="caution">
    <text evidence="2">The sequence shown here is derived from an EMBL/GenBank/DDBJ whole genome shotgun (WGS) entry which is preliminary data.</text>
</comment>
<accession>A0A847R4Q2</accession>
<dbReference type="Proteomes" id="UP000586067">
    <property type="component" value="Unassembled WGS sequence"/>
</dbReference>
<name>A0A847R4Q2_9GAMM</name>
<feature type="transmembrane region" description="Helical" evidence="1">
    <location>
        <begin position="40"/>
        <end position="61"/>
    </location>
</feature>
<evidence type="ECO:0000313" key="3">
    <source>
        <dbReference type="Proteomes" id="UP000586067"/>
    </source>
</evidence>
<feature type="transmembrane region" description="Helical" evidence="1">
    <location>
        <begin position="151"/>
        <end position="172"/>
    </location>
</feature>
<keyword evidence="1" id="KW-0812">Transmembrane</keyword>
<gene>
    <name evidence="2" type="ORF">HGG82_15345</name>
</gene>
<dbReference type="RefSeq" id="WP_168827264.1">
    <property type="nucleotide sequence ID" value="NZ_CP073013.1"/>
</dbReference>
<feature type="transmembrane region" description="Helical" evidence="1">
    <location>
        <begin position="179"/>
        <end position="201"/>
    </location>
</feature>
<feature type="transmembrane region" description="Helical" evidence="1">
    <location>
        <begin position="291"/>
        <end position="324"/>
    </location>
</feature>
<keyword evidence="1" id="KW-0472">Membrane</keyword>
<evidence type="ECO:0000313" key="2">
    <source>
        <dbReference type="EMBL" id="NLQ18982.1"/>
    </source>
</evidence>